<evidence type="ECO:0000256" key="2">
    <source>
        <dbReference type="SAM" id="Coils"/>
    </source>
</evidence>
<comment type="caution">
    <text evidence="4">The sequence shown here is derived from an EMBL/GenBank/DDBJ whole genome shotgun (WGS) entry which is preliminary data.</text>
</comment>
<feature type="coiled-coil region" evidence="2">
    <location>
        <begin position="58"/>
        <end position="85"/>
    </location>
</feature>
<dbReference type="Gene3D" id="1.10.10.60">
    <property type="entry name" value="Homeodomain-like"/>
    <property type="match status" value="1"/>
</dbReference>
<dbReference type="PROSITE" id="PS50994">
    <property type="entry name" value="INTEGRASE"/>
    <property type="match status" value="1"/>
</dbReference>
<name>A0AB35RUX8_9ENTR</name>
<keyword evidence="5" id="KW-1185">Reference proteome</keyword>
<evidence type="ECO:0000313" key="4">
    <source>
        <dbReference type="EMBL" id="MDV2863762.1"/>
    </source>
</evidence>
<dbReference type="Gene3D" id="3.30.420.10">
    <property type="entry name" value="Ribonuclease H-like superfamily/Ribonuclease H"/>
    <property type="match status" value="1"/>
</dbReference>
<evidence type="ECO:0000313" key="5">
    <source>
        <dbReference type="Proteomes" id="UP001286589"/>
    </source>
</evidence>
<keyword evidence="2" id="KW-0175">Coiled coil</keyword>
<feature type="domain" description="Integrase catalytic" evidence="3">
    <location>
        <begin position="203"/>
        <end position="378"/>
    </location>
</feature>
<dbReference type="InterPro" id="IPR050900">
    <property type="entry name" value="Transposase_IS3/IS150/IS904"/>
</dbReference>
<dbReference type="Pfam" id="PF13333">
    <property type="entry name" value="rve_2"/>
    <property type="match status" value="1"/>
</dbReference>
<dbReference type="InterPro" id="IPR048020">
    <property type="entry name" value="Transpos_IS3"/>
</dbReference>
<dbReference type="SUPFAM" id="SSF46689">
    <property type="entry name" value="Homeodomain-like"/>
    <property type="match status" value="1"/>
</dbReference>
<dbReference type="Pfam" id="PF01527">
    <property type="entry name" value="HTH_Tnp_1"/>
    <property type="match status" value="1"/>
</dbReference>
<dbReference type="InterPro" id="IPR002514">
    <property type="entry name" value="Transposase_8"/>
</dbReference>
<dbReference type="GO" id="GO:0004803">
    <property type="term" value="F:transposase activity"/>
    <property type="evidence" value="ECO:0007669"/>
    <property type="project" value="InterPro"/>
</dbReference>
<evidence type="ECO:0000259" key="3">
    <source>
        <dbReference type="PROSITE" id="PS50994"/>
    </source>
</evidence>
<dbReference type="Pfam" id="PF00665">
    <property type="entry name" value="rve"/>
    <property type="match status" value="1"/>
</dbReference>
<reference evidence="4 5" key="1">
    <citation type="submission" date="2023-10" db="EMBL/GenBank/DDBJ databases">
        <title>Phytobacter spp. The emergence of a new genus of hospital-origin enterobacteria encoding carbapenemases in Argentina.</title>
        <authorList>
            <person name="Vay C."/>
            <person name="Almuzara M."/>
            <person name="Traglia G.M."/>
            <person name="Campos J."/>
        </authorList>
    </citation>
    <scope>NUCLEOTIDE SEQUENCE [LARGE SCALE GENOMIC DNA]</scope>
    <source>
        <strain evidence="4 5">CVMA36</strain>
    </source>
</reference>
<dbReference type="GO" id="GO:0006313">
    <property type="term" value="P:DNA transposition"/>
    <property type="evidence" value="ECO:0007669"/>
    <property type="project" value="InterPro"/>
</dbReference>
<dbReference type="InterPro" id="IPR009057">
    <property type="entry name" value="Homeodomain-like_sf"/>
</dbReference>
<sequence length="378" mass="43566">MGTPRFTPEFKEEAVRQITERGYSVAEVSDRLSVSAHSLYKWLRAIKPDNSEQHARDLLEAKSEILKLRAQLKRTEEERDILKKGRAVLCKGARLKYRFINEHRAVWGVMTMCRVLCVARAGFYAWLHNPVSARDKDNQRLLILIRDSYSLSGGVYGYRRVHGDLNEIGETCGKNRVGRIMQLNRIKAVRGYKAPRPIAGRPSVVAPNRVQRQFTVVRANQVWVTDITYIRTWQGWLYLAVVIDLFARNVVGWSMKPSLSRELALDALMMAVWRRKPDGEVIVHSDQGSQYGSDDWQRFCRANNLAPSMSRRGNCQDNAVAESFFSSLKKERIRKRIYKTRDLARADIFDYIEVFYNRARRHSHLGGVSPEAFEQASS</sequence>
<dbReference type="GO" id="GO:0003677">
    <property type="term" value="F:DNA binding"/>
    <property type="evidence" value="ECO:0007669"/>
    <property type="project" value="InterPro"/>
</dbReference>
<dbReference type="InterPro" id="IPR012337">
    <property type="entry name" value="RNaseH-like_sf"/>
</dbReference>
<dbReference type="InterPro" id="IPR001584">
    <property type="entry name" value="Integrase_cat-core"/>
</dbReference>
<dbReference type="InterPro" id="IPR036397">
    <property type="entry name" value="RNaseH_sf"/>
</dbReference>
<dbReference type="NCBIfam" id="NF033516">
    <property type="entry name" value="transpos_IS3"/>
    <property type="match status" value="1"/>
</dbReference>
<dbReference type="PANTHER" id="PTHR46889">
    <property type="entry name" value="TRANSPOSASE INSF FOR INSERTION SEQUENCE IS3B-RELATED"/>
    <property type="match status" value="1"/>
</dbReference>
<dbReference type="GO" id="GO:0015074">
    <property type="term" value="P:DNA integration"/>
    <property type="evidence" value="ECO:0007669"/>
    <property type="project" value="InterPro"/>
</dbReference>
<dbReference type="SUPFAM" id="SSF53098">
    <property type="entry name" value="Ribonuclease H-like"/>
    <property type="match status" value="1"/>
</dbReference>
<dbReference type="Proteomes" id="UP001286589">
    <property type="component" value="Unassembled WGS sequence"/>
</dbReference>
<accession>A0AB35RUX8</accession>
<gene>
    <name evidence="4" type="ORF">R0H02_14985</name>
</gene>
<evidence type="ECO:0000256" key="1">
    <source>
        <dbReference type="ARBA" id="ARBA00009964"/>
    </source>
</evidence>
<dbReference type="AlphaFoldDB" id="A0AB35RUX8"/>
<dbReference type="Pfam" id="PF13276">
    <property type="entry name" value="HTH_21"/>
    <property type="match status" value="1"/>
</dbReference>
<dbReference type="RefSeq" id="WP_229220831.1">
    <property type="nucleotide sequence ID" value="NZ_JAWJAC010000008.1"/>
</dbReference>
<dbReference type="PANTHER" id="PTHR46889:SF4">
    <property type="entry name" value="TRANSPOSASE INSO FOR INSERTION SEQUENCE ELEMENT IS911B-RELATED"/>
    <property type="match status" value="1"/>
</dbReference>
<proteinExistence type="inferred from homology"/>
<dbReference type="InterPro" id="IPR025948">
    <property type="entry name" value="HTH-like_dom"/>
</dbReference>
<dbReference type="EMBL" id="JAWJAC010000008">
    <property type="protein sequence ID" value="MDV2863762.1"/>
    <property type="molecule type" value="Genomic_DNA"/>
</dbReference>
<comment type="similarity">
    <text evidence="1">Belongs to the transposase 8 family.</text>
</comment>
<organism evidence="4 5">
    <name type="scientific">Phytobacter ursingii</name>
    <dbReference type="NCBI Taxonomy" id="1972431"/>
    <lineage>
        <taxon>Bacteria</taxon>
        <taxon>Pseudomonadati</taxon>
        <taxon>Pseudomonadota</taxon>
        <taxon>Gammaproteobacteria</taxon>
        <taxon>Enterobacterales</taxon>
        <taxon>Enterobacteriaceae</taxon>
        <taxon>Phytobacter</taxon>
    </lineage>
</organism>
<protein>
    <submittedName>
        <fullName evidence="4">IS3 family transposase</fullName>
    </submittedName>
</protein>